<sequence>MRISFFLAFLTISKAGEIQENLIKFFPAFAESNDPRICSGIALNENYFITTQICAAQTSRWIYVYVLTAGSTKPKLTNLTLNKEFTVGWNNNIVVGKMPTSSSFPKLEKLKILPLPTVPLQQNVYTLIGFRNPENSETFEADVIIQDSKICKNAKFSANRYYTFNETTEICAEVFVGDNNLNTLNYGSVIFDKSQKNIIGILSIMENNFKKPEKILIVLTRLSAYCSYIKDRSDFKCS</sequence>
<organism evidence="1 2">
    <name type="scientific">Panagrolaimus sp. PS1159</name>
    <dbReference type="NCBI Taxonomy" id="55785"/>
    <lineage>
        <taxon>Eukaryota</taxon>
        <taxon>Metazoa</taxon>
        <taxon>Ecdysozoa</taxon>
        <taxon>Nematoda</taxon>
        <taxon>Chromadorea</taxon>
        <taxon>Rhabditida</taxon>
        <taxon>Tylenchina</taxon>
        <taxon>Panagrolaimomorpha</taxon>
        <taxon>Panagrolaimoidea</taxon>
        <taxon>Panagrolaimidae</taxon>
        <taxon>Panagrolaimus</taxon>
    </lineage>
</organism>
<dbReference type="Proteomes" id="UP000887580">
    <property type="component" value="Unplaced"/>
</dbReference>
<dbReference type="WBParaSite" id="PS1159_v2.g20358.t1">
    <property type="protein sequence ID" value="PS1159_v2.g20358.t1"/>
    <property type="gene ID" value="PS1159_v2.g20358"/>
</dbReference>
<evidence type="ECO:0000313" key="2">
    <source>
        <dbReference type="WBParaSite" id="PS1159_v2.g20358.t1"/>
    </source>
</evidence>
<reference evidence="2" key="1">
    <citation type="submission" date="2022-11" db="UniProtKB">
        <authorList>
            <consortium name="WormBaseParasite"/>
        </authorList>
    </citation>
    <scope>IDENTIFICATION</scope>
</reference>
<protein>
    <submittedName>
        <fullName evidence="2">Peptidase S1 domain-containing protein</fullName>
    </submittedName>
</protein>
<proteinExistence type="predicted"/>
<evidence type="ECO:0000313" key="1">
    <source>
        <dbReference type="Proteomes" id="UP000887580"/>
    </source>
</evidence>
<name>A0AC35FTK5_9BILA</name>
<accession>A0AC35FTK5</accession>